<dbReference type="SUPFAM" id="SSF58104">
    <property type="entry name" value="Methyl-accepting chemotaxis protein (MCP) signaling domain"/>
    <property type="match status" value="1"/>
</dbReference>
<accession>A0A3E2N4M2</accession>
<feature type="coiled-coil region" evidence="1">
    <location>
        <begin position="280"/>
        <end position="337"/>
    </location>
</feature>
<dbReference type="Proteomes" id="UP000260680">
    <property type="component" value="Unassembled WGS sequence"/>
</dbReference>
<name>A0A3E2N4M2_9FIRM</name>
<reference evidence="3 4" key="1">
    <citation type="submission" date="2018-07" db="EMBL/GenBank/DDBJ databases">
        <title>New species, Clostridium PI-S10-A1B.</title>
        <authorList>
            <person name="Krishna G."/>
            <person name="Summeta K."/>
            <person name="Shikha S."/>
            <person name="Prabhu P.B."/>
            <person name="Suresh K."/>
        </authorList>
    </citation>
    <scope>NUCLEOTIDE SEQUENCE [LARGE SCALE GENOMIC DNA]</scope>
    <source>
        <strain evidence="3 4">PI-S10-A1B</strain>
    </source>
</reference>
<comment type="caution">
    <text evidence="3">The sequence shown here is derived from an EMBL/GenBank/DDBJ whole genome shotgun (WGS) entry which is preliminary data.</text>
</comment>
<feature type="compositionally biased region" description="Low complexity" evidence="2">
    <location>
        <begin position="720"/>
        <end position="729"/>
    </location>
</feature>
<feature type="region of interest" description="Disordered" evidence="2">
    <location>
        <begin position="720"/>
        <end position="741"/>
    </location>
</feature>
<feature type="coiled-coil region" evidence="1">
    <location>
        <begin position="1128"/>
        <end position="1162"/>
    </location>
</feature>
<evidence type="ECO:0000313" key="4">
    <source>
        <dbReference type="Proteomes" id="UP000260680"/>
    </source>
</evidence>
<feature type="coiled-coil region" evidence="1">
    <location>
        <begin position="153"/>
        <end position="232"/>
    </location>
</feature>
<feature type="coiled-coil region" evidence="1">
    <location>
        <begin position="861"/>
        <end position="892"/>
    </location>
</feature>
<feature type="coiled-coil region" evidence="1">
    <location>
        <begin position="1214"/>
        <end position="1252"/>
    </location>
</feature>
<dbReference type="RefSeq" id="WP_117419871.1">
    <property type="nucleotide sequence ID" value="NZ_QOHO01000111.1"/>
</dbReference>
<evidence type="ECO:0000313" key="3">
    <source>
        <dbReference type="EMBL" id="RFZ75938.1"/>
    </source>
</evidence>
<proteinExistence type="predicted"/>
<gene>
    <name evidence="3" type="ORF">DS742_26220</name>
</gene>
<keyword evidence="1" id="KW-0175">Coiled coil</keyword>
<protein>
    <recommendedName>
        <fullName evidence="5">Phage tail tape measure protein domain-containing protein</fullName>
    </recommendedName>
</protein>
<evidence type="ECO:0000256" key="1">
    <source>
        <dbReference type="SAM" id="Coils"/>
    </source>
</evidence>
<dbReference type="OrthoDB" id="9813148at2"/>
<feature type="region of interest" description="Disordered" evidence="2">
    <location>
        <begin position="1430"/>
        <end position="1483"/>
    </location>
</feature>
<feature type="compositionally biased region" description="Acidic residues" evidence="2">
    <location>
        <begin position="1433"/>
        <end position="1446"/>
    </location>
</feature>
<evidence type="ECO:0000256" key="2">
    <source>
        <dbReference type="SAM" id="MobiDB-lite"/>
    </source>
</evidence>
<organism evidence="3 4">
    <name type="scientific">Lacrimispora amygdalina</name>
    <dbReference type="NCBI Taxonomy" id="253257"/>
    <lineage>
        <taxon>Bacteria</taxon>
        <taxon>Bacillati</taxon>
        <taxon>Bacillota</taxon>
        <taxon>Clostridia</taxon>
        <taxon>Lachnospirales</taxon>
        <taxon>Lachnospiraceae</taxon>
        <taxon>Lacrimispora</taxon>
    </lineage>
</organism>
<dbReference type="EMBL" id="QOHO01000111">
    <property type="protein sequence ID" value="RFZ75938.1"/>
    <property type="molecule type" value="Genomic_DNA"/>
</dbReference>
<feature type="coiled-coil region" evidence="1">
    <location>
        <begin position="919"/>
        <end position="975"/>
    </location>
</feature>
<evidence type="ECO:0008006" key="5">
    <source>
        <dbReference type="Google" id="ProtNLM"/>
    </source>
</evidence>
<sequence>MAVQWDSKSGLGGWIVDIYKAKKGIVDVSAEADKFFTKYKNNGKDLSAVISNVFENNGGEKGIDGFIKDSKLADESLIKFLKDSKQGTKDLASYQEYLKTTGKQTSRFADLTQKAGNVVKGFGAALASMAVMWAIGQVVSVAVKAIDSYVNRVKIAKEAVADAKGNFDSLRSELQSINEELETNKDRISELNELPSLTYVEQGELDKLKEATKELERQRDIKDIELKRAAEDLSESNRDAFDKEYGDNNFNYSDVMGLDSQYGSLSMSPTSDVALAQEGLEGLAAAIVKVQEAQKQAQENGDSEWLDSLTEREKSYKQQLEDNLSSLQGYRDNLTDLMNYRDLTEDEQKFYDNLEQGIRLIYQFTDPSAWNQIEFDQIFNNESIDVTKEKLIELASAGKLDEDTIKQFPKLSEAIKNIDLILGDGETATKSFIDQIVALARESKDAGSSVESAFAPLSKQEVITNINSLSEGFESLDKIMKSISDEDNPFDYALLDDKNFKEKFGDLGESYTDFIEKVSSSPKDIQATQSAFDNLVTTWIDSSGVLDGLTDENANLATAMLQNMGISNAEEVVTNRLAIAQSELAAEKYYNANASDTLNNATISEIDAFVNSGIAAGISEQALAELALQKLAVNDVKIDTSSDIDQVIGLANAAGASAAVLSKLAQAKAIMAKAEAGALNGSVGDLRQYESAQAMLAEIENGTFDFQTTLDPEKYKKTVYTGGTKTNKSGGSGSKKDKTDTSKDIDWIDRQLKLLEEKRSQLVNKISDTYSDFSSTTHDQILELDKTLINEYTNAVNQYQSEYDKAVSKISAQNKAKIENGSMSVDTLSGKELEYVQAAIDAYDKLTGTQVKQSEAHKTLLDDIKSKYDDISKSIENENNKLKDSNSILESQMEYYKSAGIVVDSSYYNRLIQNTSGLISNTRDTISNKRAELRDLLANGADTSSQEYLDLKSEIADAETNVYALKKAQEEYNNQLKQMPIDHLSTIISMYDDITAKIENWGSVQTATGGKLNTEYYQTLISNGATVIDQYKKQIREIKSLMSESEKGSTVWQELYSQLQSIDSATASMVNNLQKWNEELLKMPLDNISTYSDSLQKVISGLTNVQSEYNSIITAITDAISDQISVLEDQQKIAADAQQSEIDALQEKYDLLVKTNEKLKLQMALEQSQYNLARSLSQKVNTEVRNGEVVWVEDYDAVRKAQEENLDAQFNIDKYSLEQQIEDAKTALDNLNDSYQDQIDALEEISKKYSEISSAAEKISNANLATSLFGEGWADKVLSGNDKEIYSTLTSLYQTNAEQLEQYQKQADSTENIYSLLEDYVNSYKSGEITYEQAMTKINGLLSQMNESMSAMDNLQNIYDYLGTVNGVGADADSILKGIQDGLSVTADELVKSLEQYNKNSGMISEYSSSWEQLTDNVKSMLDVLKEVRDNLRDDEDDSDDDDDEPYDKSRGKGWGTGDVNNGPGVYADGIENGPVGKSSDSEREKMLKYLATNELKDGEVPILAHTGEQILNEKQKMMLLKNFENAASFMPNLPDYSNVLNGVKMVEKSNSPTIHFNGGITIEKCDSPDELAKGIMHGDLALALGQRLGRR</sequence>